<feature type="region of interest" description="Disordered" evidence="1">
    <location>
        <begin position="81"/>
        <end position="105"/>
    </location>
</feature>
<comment type="caution">
    <text evidence="2">The sequence shown here is derived from an EMBL/GenBank/DDBJ whole genome shotgun (WGS) entry which is preliminary data.</text>
</comment>
<protein>
    <recommendedName>
        <fullName evidence="4">Protein kinase domain-containing protein</fullName>
    </recommendedName>
</protein>
<feature type="compositionally biased region" description="Polar residues" evidence="1">
    <location>
        <begin position="84"/>
        <end position="95"/>
    </location>
</feature>
<keyword evidence="3" id="KW-1185">Reference proteome</keyword>
<dbReference type="Gene3D" id="1.10.510.10">
    <property type="entry name" value="Transferase(Phosphotransferase) domain 1"/>
    <property type="match status" value="1"/>
</dbReference>
<dbReference type="EMBL" id="CAAALY010010310">
    <property type="protein sequence ID" value="VEL10927.1"/>
    <property type="molecule type" value="Genomic_DNA"/>
</dbReference>
<evidence type="ECO:0000313" key="3">
    <source>
        <dbReference type="Proteomes" id="UP000784294"/>
    </source>
</evidence>
<evidence type="ECO:0000256" key="1">
    <source>
        <dbReference type="SAM" id="MobiDB-lite"/>
    </source>
</evidence>
<evidence type="ECO:0008006" key="4">
    <source>
        <dbReference type="Google" id="ProtNLM"/>
    </source>
</evidence>
<feature type="compositionally biased region" description="Low complexity" evidence="1">
    <location>
        <begin position="212"/>
        <end position="224"/>
    </location>
</feature>
<organism evidence="2 3">
    <name type="scientific">Protopolystoma xenopodis</name>
    <dbReference type="NCBI Taxonomy" id="117903"/>
    <lineage>
        <taxon>Eukaryota</taxon>
        <taxon>Metazoa</taxon>
        <taxon>Spiralia</taxon>
        <taxon>Lophotrochozoa</taxon>
        <taxon>Platyhelminthes</taxon>
        <taxon>Monogenea</taxon>
        <taxon>Polyopisthocotylea</taxon>
        <taxon>Polystomatidea</taxon>
        <taxon>Polystomatidae</taxon>
        <taxon>Protopolystoma</taxon>
    </lineage>
</organism>
<accession>A0A448WG82</accession>
<evidence type="ECO:0000313" key="2">
    <source>
        <dbReference type="EMBL" id="VEL10927.1"/>
    </source>
</evidence>
<reference evidence="2" key="1">
    <citation type="submission" date="2018-11" db="EMBL/GenBank/DDBJ databases">
        <authorList>
            <consortium name="Pathogen Informatics"/>
        </authorList>
    </citation>
    <scope>NUCLEOTIDE SEQUENCE</scope>
</reference>
<name>A0A448WG82_9PLAT</name>
<feature type="compositionally biased region" description="Polar residues" evidence="1">
    <location>
        <begin position="225"/>
        <end position="236"/>
    </location>
</feature>
<dbReference type="OrthoDB" id="4062651at2759"/>
<dbReference type="InterPro" id="IPR011009">
    <property type="entry name" value="Kinase-like_dom_sf"/>
</dbReference>
<feature type="region of interest" description="Disordered" evidence="1">
    <location>
        <begin position="212"/>
        <end position="236"/>
    </location>
</feature>
<dbReference type="Proteomes" id="UP000784294">
    <property type="component" value="Unassembled WGS sequence"/>
</dbReference>
<proteinExistence type="predicted"/>
<dbReference type="AlphaFoldDB" id="A0A448WG82"/>
<sequence length="336" mass="36681">MPWENQPGQHLSESWKLELPSEVRGQVTSACHDFMHRMLLRHPKDRLSLSAAMRHSIFACIPWTTLIRHRGPDLNRFAARDENTQSSSPHLISNDGSSAGSAAGNRALESSVPLRSVKQLGYPTAWTEKMVMRASGLAGKAIACNLTSGGCRPINTNSQPGDPGFLREFYAERLTNWPSLPEQAINLHPATSELRRSGLVSLLQTRFRSSPTSASSYSAISTNSKNRLSGQNGPVGSNSVLIPTAEKPAPAILEDRQTGINRNQHHLFISLASGKQAESGKKKPIIISRATGVPGSSGRATHYLMPKHLVIKNSRDGHKFSKAKVQLKDLQFGTSR</sequence>
<dbReference type="SUPFAM" id="SSF56112">
    <property type="entry name" value="Protein kinase-like (PK-like)"/>
    <property type="match status" value="1"/>
</dbReference>
<gene>
    <name evidence="2" type="ORF">PXEA_LOCUS4367</name>
</gene>